<dbReference type="OrthoDB" id="6134317at2759"/>
<sequence>MPPEPMESGASNSEQAGGTNPEAAGSTATVQQTAEDTIQEGEAEIRSVSAEIDRINAALDDLEKKNSDIYSELKEILASARAERQALEAIKRTASNELWNLSPPVSSFLRYGGEGQDISGVIILVIGVWLAASDSAAERLTQLTKTESLESTVVRQAAWVMVAAGVIVFFLAFLGCCGAIKESRFLLILYALFLVIILIVEVVAGSLALAFRAKTEEKLMDILENTINRYYTEPNPTEPHPLYHDWDLVMRQYALFLVIILIVEVVAGSLALAFRAKTEEKLMDILENTINRYYTEPNPTEPHPLYHDWDLVMRQFKCCGVNNHTDFEKVPSWPEGQIPEACCRRVEGSSAEEDEASALLDPNCPTNPSDENSYWKTGCYDKMIDWLRNHVDLVSWIVVALGLLQSLGILLSCCLIRAINRDNKGYH</sequence>
<comment type="subcellular location">
    <subcellularLocation>
        <location evidence="1">Membrane</location>
        <topology evidence="1">Multi-pass membrane protein</topology>
    </subcellularLocation>
</comment>
<keyword evidence="5 7" id="KW-0472">Membrane</keyword>
<gene>
    <name evidence="8" type="ORF">CTOB1V02_LOCUS5225</name>
</gene>
<dbReference type="SUPFAM" id="SSF48652">
    <property type="entry name" value="Tetraspanin"/>
    <property type="match status" value="1"/>
</dbReference>
<dbReference type="GO" id="GO:0005886">
    <property type="term" value="C:plasma membrane"/>
    <property type="evidence" value="ECO:0007669"/>
    <property type="project" value="TreeGrafter"/>
</dbReference>
<keyword evidence="4 7" id="KW-1133">Transmembrane helix</keyword>
<evidence type="ECO:0000256" key="2">
    <source>
        <dbReference type="ARBA" id="ARBA00006840"/>
    </source>
</evidence>
<feature type="transmembrane region" description="Helical" evidence="7">
    <location>
        <begin position="187"/>
        <end position="211"/>
    </location>
</feature>
<dbReference type="AlphaFoldDB" id="A0A7R8ZMP9"/>
<dbReference type="InterPro" id="IPR018503">
    <property type="entry name" value="Tetraspanin_CS"/>
</dbReference>
<feature type="region of interest" description="Disordered" evidence="6">
    <location>
        <begin position="1"/>
        <end position="40"/>
    </location>
</feature>
<dbReference type="EMBL" id="OB661102">
    <property type="protein sequence ID" value="CAD7227317.1"/>
    <property type="molecule type" value="Genomic_DNA"/>
</dbReference>
<dbReference type="PROSITE" id="PS00421">
    <property type="entry name" value="TM4_1"/>
    <property type="match status" value="1"/>
</dbReference>
<dbReference type="PANTHER" id="PTHR19282:SF552">
    <property type="entry name" value="TETRASPANIN"/>
    <property type="match status" value="1"/>
</dbReference>
<feature type="transmembrane region" description="Helical" evidence="7">
    <location>
        <begin position="253"/>
        <end position="274"/>
    </location>
</feature>
<evidence type="ECO:0000256" key="4">
    <source>
        <dbReference type="ARBA" id="ARBA00022989"/>
    </source>
</evidence>
<evidence type="ECO:0000256" key="5">
    <source>
        <dbReference type="ARBA" id="ARBA00023136"/>
    </source>
</evidence>
<keyword evidence="3 7" id="KW-0812">Transmembrane</keyword>
<feature type="compositionally biased region" description="Polar residues" evidence="6">
    <location>
        <begin position="26"/>
        <end position="36"/>
    </location>
</feature>
<dbReference type="CDD" id="cd03156">
    <property type="entry name" value="uroplakin_I_like_LEL"/>
    <property type="match status" value="1"/>
</dbReference>
<evidence type="ECO:0000256" key="1">
    <source>
        <dbReference type="ARBA" id="ARBA00004141"/>
    </source>
</evidence>
<dbReference type="PRINTS" id="PR00259">
    <property type="entry name" value="TMFOUR"/>
</dbReference>
<evidence type="ECO:0000256" key="6">
    <source>
        <dbReference type="SAM" id="MobiDB-lite"/>
    </source>
</evidence>
<feature type="compositionally biased region" description="Polar residues" evidence="6">
    <location>
        <begin position="9"/>
        <end position="18"/>
    </location>
</feature>
<dbReference type="InterPro" id="IPR018499">
    <property type="entry name" value="Tetraspanin/Peripherin"/>
</dbReference>
<dbReference type="PANTHER" id="PTHR19282">
    <property type="entry name" value="TETRASPANIN"/>
    <property type="match status" value="1"/>
</dbReference>
<dbReference type="Gene3D" id="1.10.1450.10">
    <property type="entry name" value="Tetraspanin"/>
    <property type="match status" value="1"/>
</dbReference>
<dbReference type="Pfam" id="PF00335">
    <property type="entry name" value="Tetraspanin"/>
    <property type="match status" value="1"/>
</dbReference>
<feature type="transmembrane region" description="Helical" evidence="7">
    <location>
        <begin position="393"/>
        <end position="419"/>
    </location>
</feature>
<organism evidence="8">
    <name type="scientific">Cyprideis torosa</name>
    <dbReference type="NCBI Taxonomy" id="163714"/>
    <lineage>
        <taxon>Eukaryota</taxon>
        <taxon>Metazoa</taxon>
        <taxon>Ecdysozoa</taxon>
        <taxon>Arthropoda</taxon>
        <taxon>Crustacea</taxon>
        <taxon>Oligostraca</taxon>
        <taxon>Ostracoda</taxon>
        <taxon>Podocopa</taxon>
        <taxon>Podocopida</taxon>
        <taxon>Cytherocopina</taxon>
        <taxon>Cytheroidea</taxon>
        <taxon>Cytherideidae</taxon>
        <taxon>Cyprideis</taxon>
    </lineage>
</organism>
<comment type="similarity">
    <text evidence="2">Belongs to the tetraspanin (TM4SF) family.</text>
</comment>
<dbReference type="Pfam" id="PF03670">
    <property type="entry name" value="UPF0184"/>
    <property type="match status" value="1"/>
</dbReference>
<proteinExistence type="inferred from homology"/>
<evidence type="ECO:0000313" key="8">
    <source>
        <dbReference type="EMBL" id="CAD7227317.1"/>
    </source>
</evidence>
<dbReference type="InterPro" id="IPR008952">
    <property type="entry name" value="Tetraspanin_EC2_sf"/>
</dbReference>
<evidence type="ECO:0000256" key="3">
    <source>
        <dbReference type="ARBA" id="ARBA00022692"/>
    </source>
</evidence>
<evidence type="ECO:0000256" key="7">
    <source>
        <dbReference type="SAM" id="Phobius"/>
    </source>
</evidence>
<reference evidence="8" key="1">
    <citation type="submission" date="2020-11" db="EMBL/GenBank/DDBJ databases">
        <authorList>
            <person name="Tran Van P."/>
        </authorList>
    </citation>
    <scope>NUCLEOTIDE SEQUENCE</scope>
</reference>
<accession>A0A7R8ZMP9</accession>
<name>A0A7R8ZMP9_9CRUS</name>
<protein>
    <submittedName>
        <fullName evidence="8">Uncharacterized protein</fullName>
    </submittedName>
</protein>
<feature type="transmembrane region" description="Helical" evidence="7">
    <location>
        <begin position="157"/>
        <end position="180"/>
    </location>
</feature>